<feature type="domain" description="PhoU" evidence="2">
    <location>
        <begin position="23"/>
        <end position="103"/>
    </location>
</feature>
<dbReference type="SUPFAM" id="SSF109755">
    <property type="entry name" value="PhoU-like"/>
    <property type="match status" value="1"/>
</dbReference>
<name>A0A6P1ZI39_9BACT</name>
<dbReference type="Pfam" id="PF01895">
    <property type="entry name" value="PhoU"/>
    <property type="match status" value="2"/>
</dbReference>
<feature type="domain" description="PhoU" evidence="2">
    <location>
        <begin position="122"/>
        <end position="203"/>
    </location>
</feature>
<evidence type="ECO:0000313" key="5">
    <source>
        <dbReference type="Proteomes" id="UP000434052"/>
    </source>
</evidence>
<protein>
    <submittedName>
        <fullName evidence="4">Phosphate uptake regulator PhoU</fullName>
    </submittedName>
</protein>
<evidence type="ECO:0000313" key="4">
    <source>
        <dbReference type="EMBL" id="TVM32989.1"/>
    </source>
</evidence>
<comment type="similarity">
    <text evidence="1">Belongs to the PhoU family.</text>
</comment>
<accession>A0A6P1ZI39</accession>
<proteinExistence type="inferred from homology"/>
<dbReference type="Gene3D" id="3.90.1200.10">
    <property type="match status" value="1"/>
</dbReference>
<dbReference type="EMBL" id="QMIF01000008">
    <property type="protein sequence ID" value="TVM32989.1"/>
    <property type="molecule type" value="Genomic_DNA"/>
</dbReference>
<dbReference type="InterPro" id="IPR004119">
    <property type="entry name" value="EcKL"/>
</dbReference>
<dbReference type="InterPro" id="IPR038078">
    <property type="entry name" value="PhoU-like_sf"/>
</dbReference>
<dbReference type="PANTHER" id="PTHR42930:SF3">
    <property type="entry name" value="PHOSPHATE-SPECIFIC TRANSPORT SYSTEM ACCESSORY PROTEIN PHOU"/>
    <property type="match status" value="1"/>
</dbReference>
<dbReference type="PANTHER" id="PTHR42930">
    <property type="entry name" value="PHOSPHATE-SPECIFIC TRANSPORT SYSTEM ACCESSORY PROTEIN PHOU"/>
    <property type="match status" value="1"/>
</dbReference>
<organism evidence="4 5">
    <name type="scientific">Oceanidesulfovibrio marinus</name>
    <dbReference type="NCBI Taxonomy" id="370038"/>
    <lineage>
        <taxon>Bacteria</taxon>
        <taxon>Pseudomonadati</taxon>
        <taxon>Thermodesulfobacteriota</taxon>
        <taxon>Desulfovibrionia</taxon>
        <taxon>Desulfovibrionales</taxon>
        <taxon>Desulfovibrionaceae</taxon>
        <taxon>Oceanidesulfovibrio</taxon>
    </lineage>
</organism>
<gene>
    <name evidence="4" type="ORF">DQK91_12530</name>
    <name evidence="3" type="ORF">E8L03_06220</name>
</gene>
<dbReference type="Proteomes" id="UP000503251">
    <property type="component" value="Chromosome"/>
</dbReference>
<dbReference type="InterPro" id="IPR026022">
    <property type="entry name" value="PhoU_dom"/>
</dbReference>
<evidence type="ECO:0000256" key="1">
    <source>
        <dbReference type="ARBA" id="ARBA00008107"/>
    </source>
</evidence>
<dbReference type="Proteomes" id="UP000434052">
    <property type="component" value="Unassembled WGS sequence"/>
</dbReference>
<reference evidence="4 5" key="1">
    <citation type="submission" date="2018-06" db="EMBL/GenBank/DDBJ databases">
        <title>Complete genome of Desulfovibrio marinus P48SEP.</title>
        <authorList>
            <person name="Crispim J.S."/>
            <person name="Vidigal P.M.P."/>
            <person name="Silva L.C.F."/>
            <person name="Araujo L.C."/>
            <person name="Laguardia C.N."/>
            <person name="Dias R.S."/>
            <person name="Sousa M.P."/>
            <person name="Paula S.O."/>
            <person name="Silva C."/>
        </authorList>
    </citation>
    <scope>NUCLEOTIDE SEQUENCE [LARGE SCALE GENOMIC DNA]</scope>
    <source>
        <strain evidence="4 5">P48SEP</strain>
    </source>
</reference>
<dbReference type="GO" id="GO:0045936">
    <property type="term" value="P:negative regulation of phosphate metabolic process"/>
    <property type="evidence" value="ECO:0007669"/>
    <property type="project" value="InterPro"/>
</dbReference>
<evidence type="ECO:0000313" key="3">
    <source>
        <dbReference type="EMBL" id="QJT08545.1"/>
    </source>
</evidence>
<dbReference type="GO" id="GO:0030643">
    <property type="term" value="P:intracellular phosphate ion homeostasis"/>
    <property type="evidence" value="ECO:0007669"/>
    <property type="project" value="InterPro"/>
</dbReference>
<keyword evidence="6" id="KW-1185">Reference proteome</keyword>
<reference evidence="3 6" key="2">
    <citation type="submission" date="2019-04" db="EMBL/GenBank/DDBJ databases">
        <title>Isolation and culture of sulfate reducing bacteria from the cold seep of the South China Sea.</title>
        <authorList>
            <person name="Sun C."/>
            <person name="Liu R."/>
        </authorList>
    </citation>
    <scope>NUCLEOTIDE SEQUENCE [LARGE SCALE GENOMIC DNA]</scope>
    <source>
        <strain evidence="3 6">CS1</strain>
    </source>
</reference>
<dbReference type="RefSeq" id="WP_144305715.1">
    <property type="nucleotide sequence ID" value="NZ_CP039543.1"/>
</dbReference>
<evidence type="ECO:0000313" key="6">
    <source>
        <dbReference type="Proteomes" id="UP000503251"/>
    </source>
</evidence>
<dbReference type="InterPro" id="IPR028366">
    <property type="entry name" value="PhoU"/>
</dbReference>
<dbReference type="AlphaFoldDB" id="A0A6P1ZI39"/>
<dbReference type="InterPro" id="IPR011009">
    <property type="entry name" value="Kinase-like_dom_sf"/>
</dbReference>
<dbReference type="OrthoDB" id="3806873at2"/>
<dbReference type="EMBL" id="CP039543">
    <property type="protein sequence ID" value="QJT08545.1"/>
    <property type="molecule type" value="Genomic_DNA"/>
</dbReference>
<dbReference type="SUPFAM" id="SSF56112">
    <property type="entry name" value="Protein kinase-like (PK-like)"/>
    <property type="match status" value="1"/>
</dbReference>
<dbReference type="Pfam" id="PF02958">
    <property type="entry name" value="EcKL"/>
    <property type="match status" value="1"/>
</dbReference>
<evidence type="ECO:0000259" key="2">
    <source>
        <dbReference type="Pfam" id="PF01895"/>
    </source>
</evidence>
<dbReference type="Gene3D" id="1.20.58.220">
    <property type="entry name" value="Phosphate transport system protein phou homolog 2, domain 2"/>
    <property type="match status" value="1"/>
</dbReference>
<sequence length="568" mass="65235">MGPLENVLQKEGIAENLRFMVIEVVKQVENTRKVLETMDPKIIESVTARDDYIDNLKSVIENKCYSAINRSGPRNPRSVDILRASITVSTNLERIGDFAVNIVGQSEYLKDKDFIQRFDLPKFFDAVLTALNQVFTAMIRQDMSQAFKICRSEFTLDFLYKIQFDRILNELRSGKETENLITSHLILRYLERMGDSLLNIGEAIIFAALGEKFKIRQYEALRETLAKSGVEVPISEVEFHSIWGTRSGCRIGLVTDRSRSQKEDTGCDVEGGGERVEKASGVLFKEGNRKKLLQEMENINRWESILPGLPPKVLAHQEDGSQASMLIEYLSGCTFQDVVLTAEAEIIENALFLLEQTLLSVWEHTITMAPIKAGFIKQMESRLDDVLRLYPNFEWATKTIGSMKIVSFDDMLKQARDIENELESPYSVFIHGDFNINNIVYDHEAQRIHFIDLHRSKLADPLQDISVFVVSNYRLPIFDLYSRARLNRVAKRIYHFSKDFGVEHGDTTFDARLALGLARSFITSTRFELNMHFAKDMFLRGVYFLEKLLDHKGRPWDEFVLSEDALVY</sequence>